<organism evidence="2 3">
    <name type="scientific">Rubroshorea leprosula</name>
    <dbReference type="NCBI Taxonomy" id="152421"/>
    <lineage>
        <taxon>Eukaryota</taxon>
        <taxon>Viridiplantae</taxon>
        <taxon>Streptophyta</taxon>
        <taxon>Embryophyta</taxon>
        <taxon>Tracheophyta</taxon>
        <taxon>Spermatophyta</taxon>
        <taxon>Magnoliopsida</taxon>
        <taxon>eudicotyledons</taxon>
        <taxon>Gunneridae</taxon>
        <taxon>Pentapetalae</taxon>
        <taxon>rosids</taxon>
        <taxon>malvids</taxon>
        <taxon>Malvales</taxon>
        <taxon>Dipterocarpaceae</taxon>
        <taxon>Rubroshorea</taxon>
    </lineage>
</organism>
<evidence type="ECO:0000313" key="3">
    <source>
        <dbReference type="Proteomes" id="UP001054252"/>
    </source>
</evidence>
<dbReference type="Proteomes" id="UP001054252">
    <property type="component" value="Unassembled WGS sequence"/>
</dbReference>
<reference evidence="2 3" key="1">
    <citation type="journal article" date="2021" name="Commun. Biol.">
        <title>The genome of Shorea leprosula (Dipterocarpaceae) highlights the ecological relevance of drought in aseasonal tropical rainforests.</title>
        <authorList>
            <person name="Ng K.K.S."/>
            <person name="Kobayashi M.J."/>
            <person name="Fawcett J.A."/>
            <person name="Hatakeyama M."/>
            <person name="Paape T."/>
            <person name="Ng C.H."/>
            <person name="Ang C.C."/>
            <person name="Tnah L.H."/>
            <person name="Lee C.T."/>
            <person name="Nishiyama T."/>
            <person name="Sese J."/>
            <person name="O'Brien M.J."/>
            <person name="Copetti D."/>
            <person name="Mohd Noor M.I."/>
            <person name="Ong R.C."/>
            <person name="Putra M."/>
            <person name="Sireger I.Z."/>
            <person name="Indrioko S."/>
            <person name="Kosugi Y."/>
            <person name="Izuno A."/>
            <person name="Isagi Y."/>
            <person name="Lee S.L."/>
            <person name="Shimizu K.K."/>
        </authorList>
    </citation>
    <scope>NUCLEOTIDE SEQUENCE [LARGE SCALE GENOMIC DNA]</scope>
    <source>
        <strain evidence="2">214</strain>
    </source>
</reference>
<sequence length="135" mass="15429">MAARFLSFHVTIYLLWWPFFSSILCHKQKWTPCMLMVRCDLSALVQFGFSLVSLVGGLSLEVLFCFAQLASLNSLVPLYGAVFHMTKGEAEGEADDMLKRMNSFYSFWQELPCPYLFFAGFHQGVLVFCFCSYSV</sequence>
<feature type="transmembrane region" description="Helical" evidence="1">
    <location>
        <begin position="6"/>
        <end position="26"/>
    </location>
</feature>
<feature type="transmembrane region" description="Helical" evidence="1">
    <location>
        <begin position="47"/>
        <end position="70"/>
    </location>
</feature>
<keyword evidence="1" id="KW-0812">Transmembrane</keyword>
<keyword evidence="1" id="KW-1133">Transmembrane helix</keyword>
<keyword evidence="1" id="KW-0472">Membrane</keyword>
<evidence type="ECO:0000256" key="1">
    <source>
        <dbReference type="SAM" id="Phobius"/>
    </source>
</evidence>
<comment type="caution">
    <text evidence="2">The sequence shown here is derived from an EMBL/GenBank/DDBJ whole genome shotgun (WGS) entry which is preliminary data.</text>
</comment>
<keyword evidence="3" id="KW-1185">Reference proteome</keyword>
<dbReference type="EMBL" id="BPVZ01000227">
    <property type="protein sequence ID" value="GKV47382.1"/>
    <property type="molecule type" value="Genomic_DNA"/>
</dbReference>
<evidence type="ECO:0000313" key="2">
    <source>
        <dbReference type="EMBL" id="GKV47382.1"/>
    </source>
</evidence>
<name>A0AAV5MFY5_9ROSI</name>
<proteinExistence type="predicted"/>
<gene>
    <name evidence="2" type="ORF">SLEP1_g54287</name>
</gene>
<dbReference type="AlphaFoldDB" id="A0AAV5MFY5"/>
<accession>A0AAV5MFY5</accession>
<protein>
    <submittedName>
        <fullName evidence="2">Uncharacterized protein</fullName>
    </submittedName>
</protein>